<dbReference type="InterPro" id="IPR011990">
    <property type="entry name" value="TPR-like_helical_dom_sf"/>
</dbReference>
<proteinExistence type="predicted"/>
<gene>
    <name evidence="1" type="ORF">DEBURN_LOCUS595</name>
</gene>
<comment type="caution">
    <text evidence="1">The sequence shown here is derived from an EMBL/GenBank/DDBJ whole genome shotgun (WGS) entry which is preliminary data.</text>
</comment>
<sequence length="78" mass="8973">MRNTGLCYDRGIGGDQMKSFKWFKEVANNGCINSQYMVGNFFYEGCEIRGTEKDIIKVVHWLTKENENGGGFISRNIR</sequence>
<evidence type="ECO:0000313" key="1">
    <source>
        <dbReference type="EMBL" id="CAG8433868.1"/>
    </source>
</evidence>
<protein>
    <submittedName>
        <fullName evidence="1">7005_t:CDS:1</fullName>
    </submittedName>
</protein>
<organism evidence="1 2">
    <name type="scientific">Diversispora eburnea</name>
    <dbReference type="NCBI Taxonomy" id="1213867"/>
    <lineage>
        <taxon>Eukaryota</taxon>
        <taxon>Fungi</taxon>
        <taxon>Fungi incertae sedis</taxon>
        <taxon>Mucoromycota</taxon>
        <taxon>Glomeromycotina</taxon>
        <taxon>Glomeromycetes</taxon>
        <taxon>Diversisporales</taxon>
        <taxon>Diversisporaceae</taxon>
        <taxon>Diversispora</taxon>
    </lineage>
</organism>
<dbReference type="Gene3D" id="1.25.40.10">
    <property type="entry name" value="Tetratricopeptide repeat domain"/>
    <property type="match status" value="1"/>
</dbReference>
<accession>A0A9N8UWW8</accession>
<keyword evidence="2" id="KW-1185">Reference proteome</keyword>
<dbReference type="EMBL" id="CAJVPK010000020">
    <property type="protein sequence ID" value="CAG8433868.1"/>
    <property type="molecule type" value="Genomic_DNA"/>
</dbReference>
<dbReference type="AlphaFoldDB" id="A0A9N8UWW8"/>
<dbReference type="SUPFAM" id="SSF81901">
    <property type="entry name" value="HCP-like"/>
    <property type="match status" value="1"/>
</dbReference>
<dbReference type="Proteomes" id="UP000789706">
    <property type="component" value="Unassembled WGS sequence"/>
</dbReference>
<name>A0A9N8UWW8_9GLOM</name>
<dbReference type="OrthoDB" id="2384430at2759"/>
<reference evidence="1" key="1">
    <citation type="submission" date="2021-06" db="EMBL/GenBank/DDBJ databases">
        <authorList>
            <person name="Kallberg Y."/>
            <person name="Tangrot J."/>
            <person name="Rosling A."/>
        </authorList>
    </citation>
    <scope>NUCLEOTIDE SEQUENCE</scope>
    <source>
        <strain evidence="1">AZ414A</strain>
    </source>
</reference>
<evidence type="ECO:0000313" key="2">
    <source>
        <dbReference type="Proteomes" id="UP000789706"/>
    </source>
</evidence>